<dbReference type="AlphaFoldDB" id="M2R7V8"/>
<reference evidence="2 3" key="1">
    <citation type="journal article" date="2012" name="Proc. Natl. Acad. Sci. U.S.A.">
        <title>Comparative genomics of Ceriporiopsis subvermispora and Phanerochaete chrysosporium provide insight into selective ligninolysis.</title>
        <authorList>
            <person name="Fernandez-Fueyo E."/>
            <person name="Ruiz-Duenas F.J."/>
            <person name="Ferreira P."/>
            <person name="Floudas D."/>
            <person name="Hibbett D.S."/>
            <person name="Canessa P."/>
            <person name="Larrondo L.F."/>
            <person name="James T.Y."/>
            <person name="Seelenfreund D."/>
            <person name="Lobos S."/>
            <person name="Polanco R."/>
            <person name="Tello M."/>
            <person name="Honda Y."/>
            <person name="Watanabe T."/>
            <person name="Watanabe T."/>
            <person name="Ryu J.S."/>
            <person name="Kubicek C.P."/>
            <person name="Schmoll M."/>
            <person name="Gaskell J."/>
            <person name="Hammel K.E."/>
            <person name="St John F.J."/>
            <person name="Vanden Wymelenberg A."/>
            <person name="Sabat G."/>
            <person name="Splinter BonDurant S."/>
            <person name="Syed K."/>
            <person name="Yadav J.S."/>
            <person name="Doddapaneni H."/>
            <person name="Subramanian V."/>
            <person name="Lavin J.L."/>
            <person name="Oguiza J.A."/>
            <person name="Perez G."/>
            <person name="Pisabarro A.G."/>
            <person name="Ramirez L."/>
            <person name="Santoyo F."/>
            <person name="Master E."/>
            <person name="Coutinho P.M."/>
            <person name="Henrissat B."/>
            <person name="Lombard V."/>
            <person name="Magnuson J.K."/>
            <person name="Kuees U."/>
            <person name="Hori C."/>
            <person name="Igarashi K."/>
            <person name="Samejima M."/>
            <person name="Held B.W."/>
            <person name="Barry K.W."/>
            <person name="LaButti K.M."/>
            <person name="Lapidus A."/>
            <person name="Lindquist E.A."/>
            <person name="Lucas S.M."/>
            <person name="Riley R."/>
            <person name="Salamov A.A."/>
            <person name="Hoffmeister D."/>
            <person name="Schwenk D."/>
            <person name="Hadar Y."/>
            <person name="Yarden O."/>
            <person name="de Vries R.P."/>
            <person name="Wiebenga A."/>
            <person name="Stenlid J."/>
            <person name="Eastwood D."/>
            <person name="Grigoriev I.V."/>
            <person name="Berka R.M."/>
            <person name="Blanchette R.A."/>
            <person name="Kersten P."/>
            <person name="Martinez A.T."/>
            <person name="Vicuna R."/>
            <person name="Cullen D."/>
        </authorList>
    </citation>
    <scope>NUCLEOTIDE SEQUENCE [LARGE SCALE GENOMIC DNA]</scope>
    <source>
        <strain evidence="2 3">B</strain>
    </source>
</reference>
<feature type="region of interest" description="Disordered" evidence="1">
    <location>
        <begin position="69"/>
        <end position="144"/>
    </location>
</feature>
<accession>M2R7V8</accession>
<dbReference type="EMBL" id="KB445802">
    <property type="protein sequence ID" value="EMD34781.1"/>
    <property type="molecule type" value="Genomic_DNA"/>
</dbReference>
<dbReference type="Proteomes" id="UP000016930">
    <property type="component" value="Unassembled WGS sequence"/>
</dbReference>
<organism evidence="2 3">
    <name type="scientific">Ceriporiopsis subvermispora (strain B)</name>
    <name type="common">White-rot fungus</name>
    <name type="synonym">Gelatoporia subvermispora</name>
    <dbReference type="NCBI Taxonomy" id="914234"/>
    <lineage>
        <taxon>Eukaryota</taxon>
        <taxon>Fungi</taxon>
        <taxon>Dikarya</taxon>
        <taxon>Basidiomycota</taxon>
        <taxon>Agaricomycotina</taxon>
        <taxon>Agaricomycetes</taxon>
        <taxon>Polyporales</taxon>
        <taxon>Gelatoporiaceae</taxon>
        <taxon>Gelatoporia</taxon>
    </lineage>
</organism>
<evidence type="ECO:0000313" key="3">
    <source>
        <dbReference type="Proteomes" id="UP000016930"/>
    </source>
</evidence>
<protein>
    <submittedName>
        <fullName evidence="2">Uncharacterized protein</fullName>
    </submittedName>
</protein>
<keyword evidence="3" id="KW-1185">Reference proteome</keyword>
<feature type="compositionally biased region" description="Basic and acidic residues" evidence="1">
    <location>
        <begin position="86"/>
        <end position="95"/>
    </location>
</feature>
<feature type="compositionally biased region" description="Low complexity" evidence="1">
    <location>
        <begin position="69"/>
        <end position="80"/>
    </location>
</feature>
<name>M2R7V8_CERS8</name>
<dbReference type="HOGENOM" id="CLU_1796236_0_0_1"/>
<feature type="region of interest" description="Disordered" evidence="1">
    <location>
        <begin position="1"/>
        <end position="41"/>
    </location>
</feature>
<evidence type="ECO:0000313" key="2">
    <source>
        <dbReference type="EMBL" id="EMD34781.1"/>
    </source>
</evidence>
<proteinExistence type="predicted"/>
<gene>
    <name evidence="2" type="ORF">CERSUDRAFT_97366</name>
</gene>
<evidence type="ECO:0000256" key="1">
    <source>
        <dbReference type="SAM" id="MobiDB-lite"/>
    </source>
</evidence>
<sequence>MPRGRQLGAGPRTRPVNRLTSKSAHVECRAAPRMPSHAQRPVCGWRPVQSAARAGFVVRTGGSCVLARRGPGQAQARAGQDQTQTIRRDAQEGRRAPSIRAAAQPPQRATWGPSNARHSPVHLALSESPTPAINAGCRDVRTEY</sequence>